<dbReference type="Pfam" id="PF13640">
    <property type="entry name" value="2OG-FeII_Oxy_3"/>
    <property type="match status" value="1"/>
</dbReference>
<dbReference type="InterPro" id="IPR005123">
    <property type="entry name" value="Oxoglu/Fe-dep_dioxygenase_dom"/>
</dbReference>
<dbReference type="PROSITE" id="PS51471">
    <property type="entry name" value="FE2OG_OXY"/>
    <property type="match status" value="1"/>
</dbReference>
<dbReference type="InterPro" id="IPR044862">
    <property type="entry name" value="Pro_4_hyd_alph_FE2OG_OXY"/>
</dbReference>
<keyword evidence="4" id="KW-0812">Transmembrane</keyword>
<keyword evidence="6" id="KW-0223">Dioxygenase</keyword>
<evidence type="ECO:0000256" key="10">
    <source>
        <dbReference type="ARBA" id="ARBA00023136"/>
    </source>
</evidence>
<feature type="domain" description="ShKT" evidence="12">
    <location>
        <begin position="61"/>
        <end position="95"/>
    </location>
</feature>
<evidence type="ECO:0000313" key="13">
    <source>
        <dbReference type="EMBL" id="CAD8943948.1"/>
    </source>
</evidence>
<feature type="domain" description="Fe2OG dioxygenase" evidence="11">
    <location>
        <begin position="243"/>
        <end position="348"/>
    </location>
</feature>
<keyword evidence="8" id="KW-0560">Oxidoreductase</keyword>
<evidence type="ECO:0000256" key="7">
    <source>
        <dbReference type="ARBA" id="ARBA00022989"/>
    </source>
</evidence>
<evidence type="ECO:0000256" key="3">
    <source>
        <dbReference type="ARBA" id="ARBA00004308"/>
    </source>
</evidence>
<comment type="subcellular location">
    <subcellularLocation>
        <location evidence="3">Endomembrane system</location>
    </subcellularLocation>
    <subcellularLocation>
        <location evidence="2">Membrane</location>
        <topology evidence="2">Single-pass membrane protein</topology>
    </subcellularLocation>
</comment>
<dbReference type="GO" id="GO:0016020">
    <property type="term" value="C:membrane"/>
    <property type="evidence" value="ECO:0007669"/>
    <property type="project" value="UniProtKB-SubCell"/>
</dbReference>
<dbReference type="EMBL" id="HBFW01023295">
    <property type="protein sequence ID" value="CAD8943948.1"/>
    <property type="molecule type" value="Transcribed_RNA"/>
</dbReference>
<name>A0A7S1GNL2_CYCTE</name>
<dbReference type="AlphaFoldDB" id="A0A7S1GNL2"/>
<dbReference type="PANTHER" id="PTHR10869">
    <property type="entry name" value="PROLYL 4-HYDROXYLASE ALPHA SUBUNIT"/>
    <property type="match status" value="1"/>
</dbReference>
<dbReference type="PANTHER" id="PTHR10869:SF235">
    <property type="entry name" value="PROCOLLAGEN-PROLINE 4-DIOXYGENASE"/>
    <property type="match status" value="1"/>
</dbReference>
<dbReference type="SMART" id="SM00702">
    <property type="entry name" value="P4Hc"/>
    <property type="match status" value="1"/>
</dbReference>
<proteinExistence type="predicted"/>
<evidence type="ECO:0008006" key="14">
    <source>
        <dbReference type="Google" id="ProtNLM"/>
    </source>
</evidence>
<dbReference type="PROSITE" id="PS51670">
    <property type="entry name" value="SHKT"/>
    <property type="match status" value="1"/>
</dbReference>
<dbReference type="InterPro" id="IPR003582">
    <property type="entry name" value="ShKT_dom"/>
</dbReference>
<dbReference type="FunFam" id="2.60.120.620:FF:000031">
    <property type="entry name" value="Predicted protein"/>
    <property type="match status" value="1"/>
</dbReference>
<dbReference type="GO" id="GO:0031418">
    <property type="term" value="F:L-ascorbic acid binding"/>
    <property type="evidence" value="ECO:0007669"/>
    <property type="project" value="InterPro"/>
</dbReference>
<evidence type="ECO:0000259" key="11">
    <source>
        <dbReference type="PROSITE" id="PS51471"/>
    </source>
</evidence>
<dbReference type="GO" id="GO:0005783">
    <property type="term" value="C:endoplasmic reticulum"/>
    <property type="evidence" value="ECO:0007669"/>
    <property type="project" value="TreeGrafter"/>
</dbReference>
<dbReference type="SMART" id="SM00254">
    <property type="entry name" value="ShKT"/>
    <property type="match status" value="1"/>
</dbReference>
<comment type="cofactor">
    <cofactor evidence="1">
        <name>L-ascorbate</name>
        <dbReference type="ChEBI" id="CHEBI:38290"/>
    </cofactor>
</comment>
<evidence type="ECO:0000256" key="2">
    <source>
        <dbReference type="ARBA" id="ARBA00004167"/>
    </source>
</evidence>
<evidence type="ECO:0000256" key="1">
    <source>
        <dbReference type="ARBA" id="ARBA00001961"/>
    </source>
</evidence>
<keyword evidence="10" id="KW-0472">Membrane</keyword>
<dbReference type="Pfam" id="PF01549">
    <property type="entry name" value="ShK"/>
    <property type="match status" value="1"/>
</dbReference>
<dbReference type="InterPro" id="IPR006620">
    <property type="entry name" value="Pro_4_hyd_alph"/>
</dbReference>
<evidence type="ECO:0000259" key="12">
    <source>
        <dbReference type="PROSITE" id="PS51670"/>
    </source>
</evidence>
<dbReference type="Gene3D" id="2.60.120.620">
    <property type="entry name" value="q2cbj1_9rhob like domain"/>
    <property type="match status" value="1"/>
</dbReference>
<keyword evidence="5" id="KW-0479">Metal-binding</keyword>
<keyword evidence="7" id="KW-1133">Transmembrane helix</keyword>
<sequence length="360" mass="41306">MTVGKTYGDDQRDAYGVMQTIMPDKVEDITQILKDMEKYVDAIRQDAGSSPEILAVMEEECQNKHAQCAYWKTLGECLKNPTYMKINCGPVCQSCDHIGMLTRCPLDPNEPNAWEAGDLNAYFYNLTTHEAYKQYEPKVWSRPSYAGGDTILTADYKIGPWVVTLENFLTQDEADRMIELGTIEGYERSADTGKINPDGTFGKNVNERRTSHNAWCLERCYRDPVSQDIMARIENITNIPDINQEYLQLLRYEPGQFYRTHHDYVENQVNRQSGPRMLTVFLYLNDVLAGGATNFPHLDITVYPKRGRVLIWPSVQDSDPNIIDGRTKHQALEVEKGIKYAANAWVHMRDYQGPHKRQCQ</sequence>
<evidence type="ECO:0000256" key="6">
    <source>
        <dbReference type="ARBA" id="ARBA00022964"/>
    </source>
</evidence>
<protein>
    <recommendedName>
        <fullName evidence="14">Fe2OG dioxygenase domain-containing protein</fullName>
    </recommendedName>
</protein>
<dbReference type="GO" id="GO:0004656">
    <property type="term" value="F:procollagen-proline 4-dioxygenase activity"/>
    <property type="evidence" value="ECO:0007669"/>
    <property type="project" value="TreeGrafter"/>
</dbReference>
<organism evidence="13">
    <name type="scientific">Cyclophora tenuis</name>
    <name type="common">Marine diatom</name>
    <dbReference type="NCBI Taxonomy" id="216820"/>
    <lineage>
        <taxon>Eukaryota</taxon>
        <taxon>Sar</taxon>
        <taxon>Stramenopiles</taxon>
        <taxon>Ochrophyta</taxon>
        <taxon>Bacillariophyta</taxon>
        <taxon>Fragilariophyceae</taxon>
        <taxon>Fragilariophycidae</taxon>
        <taxon>Cyclophorales</taxon>
        <taxon>Cyclophoraceae</taxon>
        <taxon>Cyclophora</taxon>
    </lineage>
</organism>
<evidence type="ECO:0000256" key="4">
    <source>
        <dbReference type="ARBA" id="ARBA00022692"/>
    </source>
</evidence>
<keyword evidence="9" id="KW-0408">Iron</keyword>
<evidence type="ECO:0000256" key="5">
    <source>
        <dbReference type="ARBA" id="ARBA00022723"/>
    </source>
</evidence>
<dbReference type="InterPro" id="IPR045054">
    <property type="entry name" value="P4HA-like"/>
</dbReference>
<reference evidence="13" key="1">
    <citation type="submission" date="2021-01" db="EMBL/GenBank/DDBJ databases">
        <authorList>
            <person name="Corre E."/>
            <person name="Pelletier E."/>
            <person name="Niang G."/>
            <person name="Scheremetjew M."/>
            <person name="Finn R."/>
            <person name="Kale V."/>
            <person name="Holt S."/>
            <person name="Cochrane G."/>
            <person name="Meng A."/>
            <person name="Brown T."/>
            <person name="Cohen L."/>
        </authorList>
    </citation>
    <scope>NUCLEOTIDE SEQUENCE</scope>
    <source>
        <strain evidence="13">ECT3854</strain>
    </source>
</reference>
<gene>
    <name evidence="13" type="ORF">CTEN0397_LOCUS15018</name>
</gene>
<evidence type="ECO:0000256" key="8">
    <source>
        <dbReference type="ARBA" id="ARBA00023002"/>
    </source>
</evidence>
<dbReference type="GO" id="GO:0005506">
    <property type="term" value="F:iron ion binding"/>
    <property type="evidence" value="ECO:0007669"/>
    <property type="project" value="InterPro"/>
</dbReference>
<accession>A0A7S1GNL2</accession>
<evidence type="ECO:0000256" key="9">
    <source>
        <dbReference type="ARBA" id="ARBA00023004"/>
    </source>
</evidence>